<feature type="compositionally biased region" description="Polar residues" evidence="1">
    <location>
        <begin position="23"/>
        <end position="33"/>
    </location>
</feature>
<dbReference type="Proteomes" id="UP000000709">
    <property type="component" value="Unassembled WGS sequence"/>
</dbReference>
<sequence>MDAFEIYQQKYKSNVERMKSRKSPTQLPSQQSKPPGVAKTRTASRNITNSDINKFRKLPIQPKPQRATTKEILSKFTKSLPTKEQPGTLSVKSIQAKFTVIEHRGFKDQFHEVDKEVAKASRVDSDDPIVRRCISNMKTIADWYKTHKVQNEVPKGLVKPGVGHATVIESGIVTNLKKSMYTPPQLRKCIVPTHRIIEISSDDKFMAVSKVADLQTQEEKVVLLMKVNTLFEVKQGDEISLNNIKFKQLFNGERLDVYIAWEVFR</sequence>
<proteinExistence type="predicted"/>
<dbReference type="RefSeq" id="XP_007372346.1">
    <property type="nucleotide sequence ID" value="XM_007372284.1"/>
</dbReference>
<gene>
    <name evidence="2" type="ORF">SPAPADRAFT_58063</name>
</gene>
<accession>G3AFE5</accession>
<protein>
    <submittedName>
        <fullName evidence="2">Uncharacterized protein</fullName>
    </submittedName>
</protein>
<dbReference type="OrthoDB" id="10417308at2759"/>
<dbReference type="HOGENOM" id="CLU_1050390_0_0_1"/>
<evidence type="ECO:0000313" key="3">
    <source>
        <dbReference type="Proteomes" id="UP000000709"/>
    </source>
</evidence>
<dbReference type="AlphaFoldDB" id="G3AFE5"/>
<organism evidence="3">
    <name type="scientific">Spathaspora passalidarum (strain NRRL Y-27907 / 11-Y1)</name>
    <dbReference type="NCBI Taxonomy" id="619300"/>
    <lineage>
        <taxon>Eukaryota</taxon>
        <taxon>Fungi</taxon>
        <taxon>Dikarya</taxon>
        <taxon>Ascomycota</taxon>
        <taxon>Saccharomycotina</taxon>
        <taxon>Pichiomycetes</taxon>
        <taxon>Debaryomycetaceae</taxon>
        <taxon>Spathaspora</taxon>
    </lineage>
</organism>
<keyword evidence="3" id="KW-1185">Reference proteome</keyword>
<dbReference type="OMA" id="CEIKVND"/>
<name>G3AFE5_SPAPN</name>
<reference evidence="2 3" key="1">
    <citation type="journal article" date="2011" name="Proc. Natl. Acad. Sci. U.S.A.">
        <title>Comparative genomics of xylose-fermenting fungi for enhanced biofuel production.</title>
        <authorList>
            <person name="Wohlbach D.J."/>
            <person name="Kuo A."/>
            <person name="Sato T.K."/>
            <person name="Potts K.M."/>
            <person name="Salamov A.A."/>
            <person name="LaButti K.M."/>
            <person name="Sun H."/>
            <person name="Clum A."/>
            <person name="Pangilinan J.L."/>
            <person name="Lindquist E.A."/>
            <person name="Lucas S."/>
            <person name="Lapidus A."/>
            <person name="Jin M."/>
            <person name="Gunawan C."/>
            <person name="Balan V."/>
            <person name="Dale B.E."/>
            <person name="Jeffries T.W."/>
            <person name="Zinkel R."/>
            <person name="Barry K.W."/>
            <person name="Grigoriev I.V."/>
            <person name="Gasch A.P."/>
        </authorList>
    </citation>
    <scope>NUCLEOTIDE SEQUENCE [LARGE SCALE GENOMIC DNA]</scope>
    <source>
        <strain evidence="3">NRRL Y-27907 / 11-Y1</strain>
    </source>
</reference>
<dbReference type="InParanoid" id="G3AFE5"/>
<evidence type="ECO:0000313" key="2">
    <source>
        <dbReference type="EMBL" id="EGW34934.1"/>
    </source>
</evidence>
<dbReference type="EMBL" id="GL996499">
    <property type="protein sequence ID" value="EGW34934.1"/>
    <property type="molecule type" value="Genomic_DNA"/>
</dbReference>
<dbReference type="GeneID" id="18872302"/>
<feature type="region of interest" description="Disordered" evidence="1">
    <location>
        <begin position="14"/>
        <end position="46"/>
    </location>
</feature>
<evidence type="ECO:0000256" key="1">
    <source>
        <dbReference type="SAM" id="MobiDB-lite"/>
    </source>
</evidence>
<dbReference type="eggNOG" id="ENOG502RA5E">
    <property type="taxonomic scope" value="Eukaryota"/>
</dbReference>
<dbReference type="KEGG" id="spaa:SPAPADRAFT_58063"/>